<feature type="transmembrane region" description="Helical" evidence="11">
    <location>
        <begin position="70"/>
        <end position="93"/>
    </location>
</feature>
<evidence type="ECO:0000256" key="6">
    <source>
        <dbReference type="ARBA" id="ARBA00023065"/>
    </source>
</evidence>
<proteinExistence type="inferred from homology"/>
<name>A0ABS2WRK6_9BACT</name>
<organism evidence="12 13">
    <name type="scientific">Sulfurospirillum tamanense</name>
    <dbReference type="NCBI Taxonomy" id="2813362"/>
    <lineage>
        <taxon>Bacteria</taxon>
        <taxon>Pseudomonadati</taxon>
        <taxon>Campylobacterota</taxon>
        <taxon>Epsilonproteobacteria</taxon>
        <taxon>Campylobacterales</taxon>
        <taxon>Sulfurospirillaceae</taxon>
        <taxon>Sulfurospirillum</taxon>
    </lineage>
</organism>
<accession>A0ABS2WRK6</accession>
<evidence type="ECO:0000256" key="2">
    <source>
        <dbReference type="ARBA" id="ARBA00022475"/>
    </source>
</evidence>
<keyword evidence="13" id="KW-1185">Reference proteome</keyword>
<dbReference type="EMBL" id="JAFHKK010000010">
    <property type="protein sequence ID" value="MBN2964304.1"/>
    <property type="molecule type" value="Genomic_DNA"/>
</dbReference>
<evidence type="ECO:0000256" key="5">
    <source>
        <dbReference type="ARBA" id="ARBA00022989"/>
    </source>
</evidence>
<evidence type="ECO:0000313" key="13">
    <source>
        <dbReference type="Proteomes" id="UP000703590"/>
    </source>
</evidence>
<comment type="function">
    <text evidence="11">Fluoride-specific ion channel. Important for reducing fluoride concentration in the cell, thus reducing its toxicity.</text>
</comment>
<keyword evidence="3" id="KW-0997">Cell inner membrane</keyword>
<keyword evidence="6 11" id="KW-0406">Ion transport</keyword>
<feature type="transmembrane region" description="Helical" evidence="11">
    <location>
        <begin position="37"/>
        <end position="58"/>
    </location>
</feature>
<dbReference type="Pfam" id="PF02537">
    <property type="entry name" value="CRCB"/>
    <property type="match status" value="1"/>
</dbReference>
<evidence type="ECO:0000313" key="12">
    <source>
        <dbReference type="EMBL" id="MBN2964304.1"/>
    </source>
</evidence>
<comment type="subcellular location">
    <subcellularLocation>
        <location evidence="1 11">Cell membrane</location>
        <topology evidence="1 11">Multi-pass membrane protein</topology>
    </subcellularLocation>
</comment>
<comment type="similarity">
    <text evidence="9 11">Belongs to the fluoride channel Fluc/FEX (TC 1.A.43) family.</text>
</comment>
<feature type="transmembrane region" description="Helical" evidence="11">
    <location>
        <begin position="99"/>
        <end position="120"/>
    </location>
</feature>
<evidence type="ECO:0000256" key="7">
    <source>
        <dbReference type="ARBA" id="ARBA00023136"/>
    </source>
</evidence>
<evidence type="ECO:0000256" key="3">
    <source>
        <dbReference type="ARBA" id="ARBA00022519"/>
    </source>
</evidence>
<dbReference type="PANTHER" id="PTHR28259:SF1">
    <property type="entry name" value="FLUORIDE EXPORT PROTEIN 1-RELATED"/>
    <property type="match status" value="1"/>
</dbReference>
<comment type="caution">
    <text evidence="12">The sequence shown here is derived from an EMBL/GenBank/DDBJ whole genome shotgun (WGS) entry which is preliminary data.</text>
</comment>
<gene>
    <name evidence="11" type="primary">fluC</name>
    <name evidence="11" type="synonym">crcB</name>
    <name evidence="12" type="ORF">JWV37_05900</name>
</gene>
<protein>
    <recommendedName>
        <fullName evidence="11">Fluoride-specific ion channel FluC</fullName>
    </recommendedName>
</protein>
<keyword evidence="11" id="KW-0479">Metal-binding</keyword>
<feature type="binding site" evidence="11">
    <location>
        <position position="77"/>
    </location>
    <ligand>
        <name>Na(+)</name>
        <dbReference type="ChEBI" id="CHEBI:29101"/>
        <note>structural</note>
    </ligand>
</feature>
<keyword evidence="7 11" id="KW-0472">Membrane</keyword>
<keyword evidence="5 11" id="KW-1133">Transmembrane helix</keyword>
<dbReference type="PANTHER" id="PTHR28259">
    <property type="entry name" value="FLUORIDE EXPORT PROTEIN 1-RELATED"/>
    <property type="match status" value="1"/>
</dbReference>
<dbReference type="RefSeq" id="WP_205458853.1">
    <property type="nucleotide sequence ID" value="NZ_JAFHKK010000010.1"/>
</dbReference>
<keyword evidence="8 11" id="KW-0407">Ion channel</keyword>
<reference evidence="12 13" key="2">
    <citation type="submission" date="2021-02" db="EMBL/GenBank/DDBJ databases">
        <title>Sulfurospirillum tamanensis sp. nov.</title>
        <authorList>
            <person name="Frolova A."/>
            <person name="Merkel A."/>
            <person name="Slobodkin A."/>
        </authorList>
    </citation>
    <scope>NUCLEOTIDE SEQUENCE [LARGE SCALE GENOMIC DNA]</scope>
    <source>
        <strain evidence="12 13">T05b</strain>
    </source>
</reference>
<keyword evidence="4 11" id="KW-0812">Transmembrane</keyword>
<dbReference type="Proteomes" id="UP000703590">
    <property type="component" value="Unassembled WGS sequence"/>
</dbReference>
<feature type="binding site" evidence="11">
    <location>
        <position position="80"/>
    </location>
    <ligand>
        <name>Na(+)</name>
        <dbReference type="ChEBI" id="CHEBI:29101"/>
        <note>structural</note>
    </ligand>
</feature>
<evidence type="ECO:0000256" key="1">
    <source>
        <dbReference type="ARBA" id="ARBA00004651"/>
    </source>
</evidence>
<keyword evidence="2 11" id="KW-1003">Cell membrane</keyword>
<dbReference type="HAMAP" id="MF_00454">
    <property type="entry name" value="FluC"/>
    <property type="match status" value="1"/>
</dbReference>
<evidence type="ECO:0000256" key="9">
    <source>
        <dbReference type="ARBA" id="ARBA00035120"/>
    </source>
</evidence>
<sequence>MSWQTLLAIGSGGFLGAIARAYLNGLINHTLPHSLPLGTLGVNLAGSFLLGACFAFFMHTTWFSLPLKSFLTTGFLGALTTYSTFAMETFWLFQGGSLLLGISNMGLNLLGTVLAAGGGYKLTELLFTS</sequence>
<reference evidence="12 13" key="3">
    <citation type="submission" date="2021-02" db="EMBL/GenBank/DDBJ databases">
        <authorList>
            <person name="Merkel A.Y."/>
        </authorList>
    </citation>
    <scope>NUCLEOTIDE SEQUENCE [LARGE SCALE GENOMIC DNA]</scope>
    <source>
        <strain evidence="12 13">T05b</strain>
    </source>
</reference>
<keyword evidence="11" id="KW-0813">Transport</keyword>
<comment type="activity regulation">
    <text evidence="11">Na(+) is not transported, but it plays an essential structural role and its presence is essential for fluoride channel function.</text>
</comment>
<dbReference type="InterPro" id="IPR003691">
    <property type="entry name" value="FluC"/>
</dbReference>
<keyword evidence="11" id="KW-0915">Sodium</keyword>
<evidence type="ECO:0000256" key="11">
    <source>
        <dbReference type="HAMAP-Rule" id="MF_00454"/>
    </source>
</evidence>
<reference evidence="13" key="1">
    <citation type="submission" date="2021-02" db="EMBL/GenBank/DDBJ databases">
        <title>Sulfurospirillum tamanensis sp. nov.</title>
        <authorList>
            <person name="Merkel A.Y."/>
        </authorList>
    </citation>
    <scope>NUCLEOTIDE SEQUENCE [LARGE SCALE GENOMIC DNA]</scope>
    <source>
        <strain evidence="13">T05b</strain>
    </source>
</reference>
<evidence type="ECO:0000256" key="10">
    <source>
        <dbReference type="ARBA" id="ARBA00035585"/>
    </source>
</evidence>
<comment type="catalytic activity">
    <reaction evidence="10">
        <text>fluoride(in) = fluoride(out)</text>
        <dbReference type="Rhea" id="RHEA:76159"/>
        <dbReference type="ChEBI" id="CHEBI:17051"/>
    </reaction>
    <physiologicalReaction direction="left-to-right" evidence="10">
        <dbReference type="Rhea" id="RHEA:76160"/>
    </physiologicalReaction>
</comment>
<evidence type="ECO:0000256" key="8">
    <source>
        <dbReference type="ARBA" id="ARBA00023303"/>
    </source>
</evidence>
<evidence type="ECO:0000256" key="4">
    <source>
        <dbReference type="ARBA" id="ARBA00022692"/>
    </source>
</evidence>